<reference evidence="1" key="2">
    <citation type="submission" date="2014-07" db="EMBL/GenBank/DDBJ databases">
        <title>Initial genome analysis of the psychrotolerant acidophile Acidithiobacillus ferrivorans CF27: insights into iron and sulfur oxidation pathways and into biofilm formation.</title>
        <authorList>
            <person name="Talla E."/>
            <person name="Hedrich S."/>
            <person name="Mangenot S."/>
            <person name="Ji B."/>
            <person name="Johnson D.B."/>
            <person name="Barbe V."/>
            <person name="Bonnefoy V."/>
        </authorList>
    </citation>
    <scope>NUCLEOTIDE SEQUENCE [LARGE SCALE GENOMIC DNA]</scope>
    <source>
        <strain evidence="1">CF27</strain>
    </source>
</reference>
<dbReference type="AlphaFoldDB" id="A0A060UQJ2"/>
<organism evidence="1">
    <name type="scientific">Acidithiobacillus ferrivorans</name>
    <dbReference type="NCBI Taxonomy" id="160808"/>
    <lineage>
        <taxon>Bacteria</taxon>
        <taxon>Pseudomonadati</taxon>
        <taxon>Pseudomonadota</taxon>
        <taxon>Acidithiobacillia</taxon>
        <taxon>Acidithiobacillales</taxon>
        <taxon>Acidithiobacillaceae</taxon>
        <taxon>Acidithiobacillus</taxon>
    </lineage>
</organism>
<proteinExistence type="predicted"/>
<evidence type="ECO:0000313" key="1">
    <source>
        <dbReference type="EMBL" id="CDQ08844.1"/>
    </source>
</evidence>
<name>A0A060UQJ2_9PROT</name>
<evidence type="ECO:0000313" key="3">
    <source>
        <dbReference type="Proteomes" id="UP000193925"/>
    </source>
</evidence>
<protein>
    <submittedName>
        <fullName evidence="1">Uncharacterized protein</fullName>
    </submittedName>
</protein>
<gene>
    <name evidence="2" type="ORF">AFERRI_10270</name>
    <name evidence="1" type="ORF">AFERRI_110008</name>
</gene>
<sequence length="64" mass="7233">MRFQQGSRPSVIFLYIETTSLRYRVMNATYKNVTWRSSLILKNRDNGLKNVACGADLGILHGSA</sequence>
<dbReference type="EMBL" id="LT841305">
    <property type="protein sequence ID" value="SMH64237.1"/>
    <property type="molecule type" value="Genomic_DNA"/>
</dbReference>
<reference evidence="1" key="1">
    <citation type="submission" date="2014-03" db="EMBL/GenBank/DDBJ databases">
        <authorList>
            <person name="Genoscope - CEA"/>
        </authorList>
    </citation>
    <scope>NUCLEOTIDE SEQUENCE [LARGE SCALE GENOMIC DNA]</scope>
    <source>
        <strain evidence="1">CF27</strain>
    </source>
</reference>
<keyword evidence="3" id="KW-1185">Reference proteome</keyword>
<dbReference type="EMBL" id="CCCS020000003">
    <property type="protein sequence ID" value="CDQ08844.1"/>
    <property type="molecule type" value="Genomic_DNA"/>
</dbReference>
<reference evidence="2 3" key="3">
    <citation type="submission" date="2017-03" db="EMBL/GenBank/DDBJ databases">
        <authorList>
            <person name="Regsiter A."/>
            <person name="William W."/>
        </authorList>
    </citation>
    <scope>NUCLEOTIDE SEQUENCE [LARGE SCALE GENOMIC DNA]</scope>
    <source>
        <strain evidence="2">PRJEB5721</strain>
    </source>
</reference>
<accession>A0A060UQJ2</accession>
<dbReference type="Proteomes" id="UP000193925">
    <property type="component" value="Chromosome AFERRI"/>
</dbReference>
<evidence type="ECO:0000313" key="2">
    <source>
        <dbReference type="EMBL" id="SMH64237.1"/>
    </source>
</evidence>